<evidence type="ECO:0000256" key="9">
    <source>
        <dbReference type="ARBA" id="ARBA00023224"/>
    </source>
</evidence>
<evidence type="ECO:0000256" key="2">
    <source>
        <dbReference type="ARBA" id="ARBA00022475"/>
    </source>
</evidence>
<keyword evidence="12" id="KW-1185">Reference proteome</keyword>
<keyword evidence="3" id="KW-0716">Sensory transduction</keyword>
<keyword evidence="5" id="KW-0552">Olfaction</keyword>
<keyword evidence="4 10" id="KW-0812">Transmembrane</keyword>
<feature type="transmembrane region" description="Helical" evidence="10">
    <location>
        <begin position="47"/>
        <end position="69"/>
    </location>
</feature>
<evidence type="ECO:0000256" key="4">
    <source>
        <dbReference type="ARBA" id="ARBA00022692"/>
    </source>
</evidence>
<evidence type="ECO:0000256" key="5">
    <source>
        <dbReference type="ARBA" id="ARBA00022725"/>
    </source>
</evidence>
<keyword evidence="6 10" id="KW-1133">Transmembrane helix</keyword>
<dbReference type="PANTHER" id="PTHR21137:SF35">
    <property type="entry name" value="ODORANT RECEPTOR 19A-RELATED"/>
    <property type="match status" value="1"/>
</dbReference>
<dbReference type="Pfam" id="PF02949">
    <property type="entry name" value="7tm_6"/>
    <property type="match status" value="1"/>
</dbReference>
<comment type="caution">
    <text evidence="11">The sequence shown here is derived from an EMBL/GenBank/DDBJ whole genome shotgun (WGS) entry which is preliminary data.</text>
</comment>
<evidence type="ECO:0008006" key="13">
    <source>
        <dbReference type="Google" id="ProtNLM"/>
    </source>
</evidence>
<evidence type="ECO:0000256" key="6">
    <source>
        <dbReference type="ARBA" id="ARBA00022989"/>
    </source>
</evidence>
<evidence type="ECO:0000313" key="11">
    <source>
        <dbReference type="EMBL" id="KAL3394440.1"/>
    </source>
</evidence>
<feature type="transmembrane region" description="Helical" evidence="10">
    <location>
        <begin position="141"/>
        <end position="164"/>
    </location>
</feature>
<accession>A0ABD2WNY2</accession>
<keyword evidence="8" id="KW-0675">Receptor</keyword>
<gene>
    <name evidence="11" type="ORF">TKK_011447</name>
</gene>
<feature type="transmembrane region" description="Helical" evidence="10">
    <location>
        <begin position="176"/>
        <end position="192"/>
    </location>
</feature>
<evidence type="ECO:0000256" key="10">
    <source>
        <dbReference type="SAM" id="Phobius"/>
    </source>
</evidence>
<keyword evidence="9" id="KW-0807">Transducer</keyword>
<organism evidence="11 12">
    <name type="scientific">Trichogramma kaykai</name>
    <dbReference type="NCBI Taxonomy" id="54128"/>
    <lineage>
        <taxon>Eukaryota</taxon>
        <taxon>Metazoa</taxon>
        <taxon>Ecdysozoa</taxon>
        <taxon>Arthropoda</taxon>
        <taxon>Hexapoda</taxon>
        <taxon>Insecta</taxon>
        <taxon>Pterygota</taxon>
        <taxon>Neoptera</taxon>
        <taxon>Endopterygota</taxon>
        <taxon>Hymenoptera</taxon>
        <taxon>Apocrita</taxon>
        <taxon>Proctotrupomorpha</taxon>
        <taxon>Chalcidoidea</taxon>
        <taxon>Trichogrammatidae</taxon>
        <taxon>Trichogramma</taxon>
    </lineage>
</organism>
<dbReference type="EMBL" id="JBJJXI010000092">
    <property type="protein sequence ID" value="KAL3394440.1"/>
    <property type="molecule type" value="Genomic_DNA"/>
</dbReference>
<evidence type="ECO:0000313" key="12">
    <source>
        <dbReference type="Proteomes" id="UP001627154"/>
    </source>
</evidence>
<comment type="subcellular location">
    <subcellularLocation>
        <location evidence="1">Cell membrane</location>
        <topology evidence="1">Multi-pass membrane protein</topology>
    </subcellularLocation>
</comment>
<proteinExistence type="predicted"/>
<evidence type="ECO:0000256" key="3">
    <source>
        <dbReference type="ARBA" id="ARBA00022606"/>
    </source>
</evidence>
<evidence type="ECO:0000256" key="1">
    <source>
        <dbReference type="ARBA" id="ARBA00004651"/>
    </source>
</evidence>
<dbReference type="GO" id="GO:0007608">
    <property type="term" value="P:sensory perception of smell"/>
    <property type="evidence" value="ECO:0007669"/>
    <property type="project" value="UniProtKB-KW"/>
</dbReference>
<reference evidence="11 12" key="1">
    <citation type="journal article" date="2024" name="bioRxiv">
        <title>A reference genome for Trichogramma kaykai: A tiny desert-dwelling parasitoid wasp with competing sex-ratio distorters.</title>
        <authorList>
            <person name="Culotta J."/>
            <person name="Lindsey A.R."/>
        </authorList>
    </citation>
    <scope>NUCLEOTIDE SEQUENCE [LARGE SCALE GENOMIC DNA]</scope>
    <source>
        <strain evidence="11 12">KSX58</strain>
    </source>
</reference>
<name>A0ABD2WNY2_9HYME</name>
<sequence>MTSAMLFYVIMPVAPTFLENVFSRTNETKSFDFVMKGEFPVNNMRHYYFEIFIFDMLVCVATVFVLGAVDSTYAACTEHCIGLFGLLKFRLVNLTPKISQNYSDLANSNYDQDDATYNFFVDTIKLHQKSIRFAEILKTSYSLTFLILMGATVIYSSLVCTLILLKGDELKDRLRYSGIFVGLLIHLFYISWPGQKLIDHSTGLFDDAYTNKWYECNFRTKNLLRIVRLRCLTPCQLTASDLYIMNFPNFAAVLKTSMSYMTVLASFI</sequence>
<dbReference type="Proteomes" id="UP001627154">
    <property type="component" value="Unassembled WGS sequence"/>
</dbReference>
<dbReference type="PANTHER" id="PTHR21137">
    <property type="entry name" value="ODORANT RECEPTOR"/>
    <property type="match status" value="1"/>
</dbReference>
<evidence type="ECO:0000256" key="7">
    <source>
        <dbReference type="ARBA" id="ARBA00023136"/>
    </source>
</evidence>
<evidence type="ECO:0000256" key="8">
    <source>
        <dbReference type="ARBA" id="ARBA00023170"/>
    </source>
</evidence>
<keyword evidence="7 10" id="KW-0472">Membrane</keyword>
<keyword evidence="2" id="KW-1003">Cell membrane</keyword>
<dbReference type="AlphaFoldDB" id="A0ABD2WNY2"/>
<protein>
    <recommendedName>
        <fullName evidence="13">Odorant receptor</fullName>
    </recommendedName>
</protein>
<dbReference type="InterPro" id="IPR004117">
    <property type="entry name" value="7tm6_olfct_rcpt"/>
</dbReference>
<dbReference type="GO" id="GO:0007165">
    <property type="term" value="P:signal transduction"/>
    <property type="evidence" value="ECO:0007669"/>
    <property type="project" value="UniProtKB-KW"/>
</dbReference>
<dbReference type="GO" id="GO:0005886">
    <property type="term" value="C:plasma membrane"/>
    <property type="evidence" value="ECO:0007669"/>
    <property type="project" value="UniProtKB-SubCell"/>
</dbReference>